<gene>
    <name evidence="1" type="ORF">Q5P01_001898</name>
</gene>
<keyword evidence="2" id="KW-1185">Reference proteome</keyword>
<evidence type="ECO:0000313" key="1">
    <source>
        <dbReference type="EMBL" id="KAK2862365.1"/>
    </source>
</evidence>
<reference evidence="1" key="1">
    <citation type="submission" date="2023-07" db="EMBL/GenBank/DDBJ databases">
        <title>Chromosome-level Genome Assembly of Striped Snakehead (Channa striata).</title>
        <authorList>
            <person name="Liu H."/>
        </authorList>
    </citation>
    <scope>NUCLEOTIDE SEQUENCE</scope>
    <source>
        <strain evidence="1">Gz</strain>
        <tissue evidence="1">Muscle</tissue>
    </source>
</reference>
<evidence type="ECO:0000313" key="2">
    <source>
        <dbReference type="Proteomes" id="UP001187415"/>
    </source>
</evidence>
<proteinExistence type="predicted"/>
<protein>
    <submittedName>
        <fullName evidence="1">Uncharacterized protein</fullName>
    </submittedName>
</protein>
<accession>A0AA88NQ37</accession>
<dbReference type="AlphaFoldDB" id="A0AA88NQ37"/>
<dbReference type="EMBL" id="JAUPFM010000001">
    <property type="protein sequence ID" value="KAK2862365.1"/>
    <property type="molecule type" value="Genomic_DNA"/>
</dbReference>
<comment type="caution">
    <text evidence="1">The sequence shown here is derived from an EMBL/GenBank/DDBJ whole genome shotgun (WGS) entry which is preliminary data.</text>
</comment>
<organism evidence="1 2">
    <name type="scientific">Channa striata</name>
    <name type="common">Snakehead murrel</name>
    <name type="synonym">Ophicephalus striatus</name>
    <dbReference type="NCBI Taxonomy" id="64152"/>
    <lineage>
        <taxon>Eukaryota</taxon>
        <taxon>Metazoa</taxon>
        <taxon>Chordata</taxon>
        <taxon>Craniata</taxon>
        <taxon>Vertebrata</taxon>
        <taxon>Euteleostomi</taxon>
        <taxon>Actinopterygii</taxon>
        <taxon>Neopterygii</taxon>
        <taxon>Teleostei</taxon>
        <taxon>Neoteleostei</taxon>
        <taxon>Acanthomorphata</taxon>
        <taxon>Anabantaria</taxon>
        <taxon>Anabantiformes</taxon>
        <taxon>Channoidei</taxon>
        <taxon>Channidae</taxon>
        <taxon>Channa</taxon>
    </lineage>
</organism>
<name>A0AA88NQ37_CHASR</name>
<sequence>MRAIKCDSGALRVSSFLCLLISDLNNKHCSLSEKAVCPNAETTAGRVLKCTVTVWTRSFPPSWLSCCGKDDTFSYSH</sequence>
<dbReference type="Proteomes" id="UP001187415">
    <property type="component" value="Unassembled WGS sequence"/>
</dbReference>